<protein>
    <submittedName>
        <fullName evidence="1">Uncharacterized protein</fullName>
    </submittedName>
</protein>
<evidence type="ECO:0000313" key="2">
    <source>
        <dbReference type="Proteomes" id="UP001144978"/>
    </source>
</evidence>
<evidence type="ECO:0000313" key="1">
    <source>
        <dbReference type="EMBL" id="KAJ2982618.1"/>
    </source>
</evidence>
<keyword evidence="2" id="KW-1185">Reference proteome</keyword>
<dbReference type="EMBL" id="JANSHE010003956">
    <property type="protein sequence ID" value="KAJ2982618.1"/>
    <property type="molecule type" value="Genomic_DNA"/>
</dbReference>
<organism evidence="1 2">
    <name type="scientific">Trametes sanguinea</name>
    <dbReference type="NCBI Taxonomy" id="158606"/>
    <lineage>
        <taxon>Eukaryota</taxon>
        <taxon>Fungi</taxon>
        <taxon>Dikarya</taxon>
        <taxon>Basidiomycota</taxon>
        <taxon>Agaricomycotina</taxon>
        <taxon>Agaricomycetes</taxon>
        <taxon>Polyporales</taxon>
        <taxon>Polyporaceae</taxon>
        <taxon>Trametes</taxon>
    </lineage>
</organism>
<sequence>MEDKNPSLILWFFDSRGGFSEGANSTALPDWVDASVADWIQLTVSKMNAVWGPADRVARGSLVFVHIPPCACGAGPSAWLEQHPRPTRALTVRIHHHIPATWAFLMRSQRVCAPADVLGEGSTQATSDPTNNGKDQPFWDAVNAEIKNLHGVISGHDHGNEWCKRETTKNVIFCFDKHSGYGGYSSAGWGHGVRNVVFRSPNPSIGPETWIRMEDGSTHAQIIMDDSYN</sequence>
<dbReference type="Proteomes" id="UP001144978">
    <property type="component" value="Unassembled WGS sequence"/>
</dbReference>
<reference evidence="1" key="1">
    <citation type="submission" date="2022-08" db="EMBL/GenBank/DDBJ databases">
        <title>Genome Sequence of Pycnoporus sanguineus.</title>
        <authorList>
            <person name="Buettner E."/>
        </authorList>
    </citation>
    <scope>NUCLEOTIDE SEQUENCE</scope>
    <source>
        <strain evidence="1">CG-C14</strain>
    </source>
</reference>
<comment type="caution">
    <text evidence="1">The sequence shown here is derived from an EMBL/GenBank/DDBJ whole genome shotgun (WGS) entry which is preliminary data.</text>
</comment>
<proteinExistence type="predicted"/>
<gene>
    <name evidence="1" type="ORF">NUW54_g10728</name>
</gene>
<name>A0ACC1NU21_9APHY</name>
<accession>A0ACC1NU21</accession>